<dbReference type="EMBL" id="GG697411">
    <property type="protein sequence ID" value="EFQ36145.1"/>
    <property type="molecule type" value="Genomic_DNA"/>
</dbReference>
<gene>
    <name evidence="3" type="ORF">GLRG_11289</name>
</gene>
<evidence type="ECO:0000313" key="3">
    <source>
        <dbReference type="EMBL" id="EFQ36145.1"/>
    </source>
</evidence>
<proteinExistence type="inferred from homology"/>
<reference evidence="4" key="1">
    <citation type="journal article" date="2012" name="Nat. Genet.">
        <title>Lifestyle transitions in plant pathogenic Colletotrichum fungi deciphered by genome and transcriptome analyses.</title>
        <authorList>
            <person name="O'Connell R.J."/>
            <person name="Thon M.R."/>
            <person name="Hacquard S."/>
            <person name="Amyotte S.G."/>
            <person name="Kleemann J."/>
            <person name="Torres M.F."/>
            <person name="Damm U."/>
            <person name="Buiate E.A."/>
            <person name="Epstein L."/>
            <person name="Alkan N."/>
            <person name="Altmueller J."/>
            <person name="Alvarado-Balderrama L."/>
            <person name="Bauser C.A."/>
            <person name="Becker C."/>
            <person name="Birren B.W."/>
            <person name="Chen Z."/>
            <person name="Choi J."/>
            <person name="Crouch J.A."/>
            <person name="Duvick J.P."/>
            <person name="Farman M.A."/>
            <person name="Gan P."/>
            <person name="Heiman D."/>
            <person name="Henrissat B."/>
            <person name="Howard R.J."/>
            <person name="Kabbage M."/>
            <person name="Koch C."/>
            <person name="Kracher B."/>
            <person name="Kubo Y."/>
            <person name="Law A.D."/>
            <person name="Lebrun M.-H."/>
            <person name="Lee Y.-H."/>
            <person name="Miyara I."/>
            <person name="Moore N."/>
            <person name="Neumann U."/>
            <person name="Nordstroem K."/>
            <person name="Panaccione D.G."/>
            <person name="Panstruga R."/>
            <person name="Place M."/>
            <person name="Proctor R.H."/>
            <person name="Prusky D."/>
            <person name="Rech G."/>
            <person name="Reinhardt R."/>
            <person name="Rollins J.A."/>
            <person name="Rounsley S."/>
            <person name="Schardl C.L."/>
            <person name="Schwartz D.C."/>
            <person name="Shenoy N."/>
            <person name="Shirasu K."/>
            <person name="Sikhakolli U.R."/>
            <person name="Stueber K."/>
            <person name="Sukno S.A."/>
            <person name="Sweigard J.A."/>
            <person name="Takano Y."/>
            <person name="Takahara H."/>
            <person name="Trail F."/>
            <person name="van der Does H.C."/>
            <person name="Voll L.M."/>
            <person name="Will I."/>
            <person name="Young S."/>
            <person name="Zeng Q."/>
            <person name="Zhang J."/>
            <person name="Zhou S."/>
            <person name="Dickman M.B."/>
            <person name="Schulze-Lefert P."/>
            <person name="Ver Loren van Themaat E."/>
            <person name="Ma L.-J."/>
            <person name="Vaillancourt L.J."/>
        </authorList>
    </citation>
    <scope>NUCLEOTIDE SEQUENCE [LARGE SCALE GENOMIC DNA]</scope>
    <source>
        <strain evidence="4">M1.001 / M2 / FGSC 10212</strain>
    </source>
</reference>
<dbReference type="GeneID" id="24416654"/>
<dbReference type="AlphaFoldDB" id="E3QZ57"/>
<dbReference type="Proteomes" id="UP000008782">
    <property type="component" value="Unassembled WGS sequence"/>
</dbReference>
<dbReference type="PANTHER" id="PTHR46825:SF9">
    <property type="entry name" value="BETA-LACTAMASE-RELATED DOMAIN-CONTAINING PROTEIN"/>
    <property type="match status" value="1"/>
</dbReference>
<protein>
    <submittedName>
        <fullName evidence="3">Beta-lactamase</fullName>
    </submittedName>
</protein>
<accession>E3QZ57</accession>
<evidence type="ECO:0000256" key="1">
    <source>
        <dbReference type="ARBA" id="ARBA00038215"/>
    </source>
</evidence>
<dbReference type="OrthoDB" id="5946976at2759"/>
<sequence length="481" mass="52313">MAFFDKLAGIFAQQNGPSSTLEEFLVSLGTPSVSIAVLDKGSIEARCFSTVGDNEATLFQAASISKPIAGTAIMRLVSQGRLSLDDKLLHVLPDELFRNLGPPEILRQITLRHLLSHTAGFRTSSYTGYPDNMPSALDTLLDRNGGRNLPEKLSAFPGQQFAYCGGNFAMLQLILERVFDKPFTKIVEEQVFQPLDMSDTSYATPAHDDETGNYARSWWTGNEPHAAPWHHHPELASGGVWTTPTDLLKLVRAMQASLSPDGDSTLETEAARFLPTELAKEMLTEVKGGMALSWMVSRRKGHAFGHWGGNNPSFRCCAIGFADVTGGVEKCDLEEGCGVAVMANGWEGHHGCAKVVHAVAHLKGWPYLGTLEHTQELAVPLRDPARKVDGRWEAWIGAWSGGWVVERAEDGGPRARFGAMETVALVPAAIPAERGGEGCEISIDFLVGEMAVMLRLKGAEGARSVEVWNGLTFRAEMLERV</sequence>
<dbReference type="HOGENOM" id="CLU_020027_8_2_1"/>
<feature type="domain" description="Beta-lactamase-related" evidence="2">
    <location>
        <begin position="21"/>
        <end position="348"/>
    </location>
</feature>
<dbReference type="InterPro" id="IPR050491">
    <property type="entry name" value="AmpC-like"/>
</dbReference>
<evidence type="ECO:0000259" key="2">
    <source>
        <dbReference type="Pfam" id="PF00144"/>
    </source>
</evidence>
<name>E3QZ57_COLGM</name>
<dbReference type="InterPro" id="IPR012338">
    <property type="entry name" value="Beta-lactam/transpept-like"/>
</dbReference>
<keyword evidence="4" id="KW-1185">Reference proteome</keyword>
<dbReference type="VEuPathDB" id="FungiDB:GLRG_11289"/>
<evidence type="ECO:0000313" key="4">
    <source>
        <dbReference type="Proteomes" id="UP000008782"/>
    </source>
</evidence>
<dbReference type="Pfam" id="PF00144">
    <property type="entry name" value="Beta-lactamase"/>
    <property type="match status" value="1"/>
</dbReference>
<dbReference type="STRING" id="645133.E3QZ57"/>
<organism evidence="4">
    <name type="scientific">Colletotrichum graminicola (strain M1.001 / M2 / FGSC 10212)</name>
    <name type="common">Maize anthracnose fungus</name>
    <name type="synonym">Glomerella graminicola</name>
    <dbReference type="NCBI Taxonomy" id="645133"/>
    <lineage>
        <taxon>Eukaryota</taxon>
        <taxon>Fungi</taxon>
        <taxon>Dikarya</taxon>
        <taxon>Ascomycota</taxon>
        <taxon>Pezizomycotina</taxon>
        <taxon>Sordariomycetes</taxon>
        <taxon>Hypocreomycetidae</taxon>
        <taxon>Glomerellales</taxon>
        <taxon>Glomerellaceae</taxon>
        <taxon>Colletotrichum</taxon>
        <taxon>Colletotrichum graminicola species complex</taxon>
    </lineage>
</organism>
<dbReference type="RefSeq" id="XP_008100165.1">
    <property type="nucleotide sequence ID" value="XM_008101974.1"/>
</dbReference>
<dbReference type="PANTHER" id="PTHR46825">
    <property type="entry name" value="D-ALANYL-D-ALANINE-CARBOXYPEPTIDASE/ENDOPEPTIDASE AMPH"/>
    <property type="match status" value="1"/>
</dbReference>
<dbReference type="Gene3D" id="3.40.710.10">
    <property type="entry name" value="DD-peptidase/beta-lactamase superfamily"/>
    <property type="match status" value="1"/>
</dbReference>
<dbReference type="SUPFAM" id="SSF56601">
    <property type="entry name" value="beta-lactamase/transpeptidase-like"/>
    <property type="match status" value="1"/>
</dbReference>
<dbReference type="InterPro" id="IPR001466">
    <property type="entry name" value="Beta-lactam-related"/>
</dbReference>
<dbReference type="eggNOG" id="ENOG502SII7">
    <property type="taxonomic scope" value="Eukaryota"/>
</dbReference>
<comment type="similarity">
    <text evidence="1">Belongs to the peptidase S12 family.</text>
</comment>